<dbReference type="AlphaFoldDB" id="A0A9Q1RFD6"/>
<dbReference type="EMBL" id="JAJAGQ010000009">
    <property type="protein sequence ID" value="KAJ8553073.1"/>
    <property type="molecule type" value="Genomic_DNA"/>
</dbReference>
<reference evidence="3" key="1">
    <citation type="journal article" date="2023" name="Proc. Natl. Acad. Sci. U.S.A.">
        <title>Genomic and structural basis for evolution of tropane alkaloid biosynthesis.</title>
        <authorList>
            <person name="Wanga Y.-J."/>
            <person name="Taina T."/>
            <person name="Yua J.-Y."/>
            <person name="Lia J."/>
            <person name="Xua B."/>
            <person name="Chenc J."/>
            <person name="D'Auriad J.C."/>
            <person name="Huanga J.-P."/>
            <person name="Huanga S.-X."/>
        </authorList>
    </citation>
    <scope>NUCLEOTIDE SEQUENCE [LARGE SCALE GENOMIC DNA]</scope>
    <source>
        <strain evidence="3">cv. KIB-2019</strain>
    </source>
</reference>
<accession>A0A9Q1RFD6</accession>
<proteinExistence type="predicted"/>
<comment type="caution">
    <text evidence="2">The sequence shown here is derived from an EMBL/GenBank/DDBJ whole genome shotgun (WGS) entry which is preliminary data.</text>
</comment>
<feature type="coiled-coil region" evidence="1">
    <location>
        <begin position="16"/>
        <end position="130"/>
    </location>
</feature>
<dbReference type="OrthoDB" id="3176171at2759"/>
<organism evidence="2 3">
    <name type="scientific">Anisodus acutangulus</name>
    <dbReference type="NCBI Taxonomy" id="402998"/>
    <lineage>
        <taxon>Eukaryota</taxon>
        <taxon>Viridiplantae</taxon>
        <taxon>Streptophyta</taxon>
        <taxon>Embryophyta</taxon>
        <taxon>Tracheophyta</taxon>
        <taxon>Spermatophyta</taxon>
        <taxon>Magnoliopsida</taxon>
        <taxon>eudicotyledons</taxon>
        <taxon>Gunneridae</taxon>
        <taxon>Pentapetalae</taxon>
        <taxon>asterids</taxon>
        <taxon>lamiids</taxon>
        <taxon>Solanales</taxon>
        <taxon>Solanaceae</taxon>
        <taxon>Solanoideae</taxon>
        <taxon>Hyoscyameae</taxon>
        <taxon>Anisodus</taxon>
    </lineage>
</organism>
<protein>
    <submittedName>
        <fullName evidence="2">Uncharacterized protein</fullName>
    </submittedName>
</protein>
<evidence type="ECO:0000313" key="2">
    <source>
        <dbReference type="EMBL" id="KAJ8553073.1"/>
    </source>
</evidence>
<evidence type="ECO:0000256" key="1">
    <source>
        <dbReference type="SAM" id="Coils"/>
    </source>
</evidence>
<sequence>MRELRPLAAADAETGASDQCKEVERLQMELSMLSKERVDLLAHIRESEAEPSQRDQLSNSSHEVEQLREKLSALEVKMHNVSNHIHGQLHATFDYDEICQAKLDAFRLRYKEALDEIDFMNKKFEAASSKLKDQLASSGLEILNLKKQLAFSRGP</sequence>
<evidence type="ECO:0000313" key="3">
    <source>
        <dbReference type="Proteomes" id="UP001152561"/>
    </source>
</evidence>
<keyword evidence="1" id="KW-0175">Coiled coil</keyword>
<gene>
    <name evidence="2" type="ORF">K7X08_020466</name>
</gene>
<name>A0A9Q1RFD6_9SOLA</name>
<dbReference type="Proteomes" id="UP001152561">
    <property type="component" value="Unassembled WGS sequence"/>
</dbReference>
<keyword evidence="3" id="KW-1185">Reference proteome</keyword>